<dbReference type="AlphaFoldDB" id="A0A2A9DQX5"/>
<keyword evidence="3 8" id="KW-0547">Nucleotide-binding</keyword>
<comment type="caution">
    <text evidence="11">The sequence shown here is derived from an EMBL/GenBank/DDBJ whole genome shotgun (WGS) entry which is preliminary data.</text>
</comment>
<dbReference type="HAMAP" id="MF_00238">
    <property type="entry name" value="Cytidyl_kinase_type1"/>
    <property type="match status" value="1"/>
</dbReference>
<dbReference type="Pfam" id="PF02224">
    <property type="entry name" value="Cytidylate_kin"/>
    <property type="match status" value="1"/>
</dbReference>
<evidence type="ECO:0000256" key="1">
    <source>
        <dbReference type="ARBA" id="ARBA00009427"/>
    </source>
</evidence>
<dbReference type="EC" id="2.7.4.25" evidence="8"/>
<evidence type="ECO:0000313" key="12">
    <source>
        <dbReference type="Proteomes" id="UP000221653"/>
    </source>
</evidence>
<evidence type="ECO:0000256" key="9">
    <source>
        <dbReference type="SAM" id="MobiDB-lite"/>
    </source>
</evidence>
<feature type="domain" description="Cytidylate kinase" evidence="10">
    <location>
        <begin position="17"/>
        <end position="231"/>
    </location>
</feature>
<dbReference type="GO" id="GO:0036430">
    <property type="term" value="F:CMP kinase activity"/>
    <property type="evidence" value="ECO:0007669"/>
    <property type="project" value="RHEA"/>
</dbReference>
<comment type="subcellular location">
    <subcellularLocation>
        <location evidence="8">Cytoplasm</location>
    </subcellularLocation>
</comment>
<organism evidence="11 12">
    <name type="scientific">Corynebacterium renale</name>
    <dbReference type="NCBI Taxonomy" id="1724"/>
    <lineage>
        <taxon>Bacteria</taxon>
        <taxon>Bacillati</taxon>
        <taxon>Actinomycetota</taxon>
        <taxon>Actinomycetes</taxon>
        <taxon>Mycobacteriales</taxon>
        <taxon>Corynebacteriaceae</taxon>
        <taxon>Corynebacterium</taxon>
    </lineage>
</organism>
<keyword evidence="4 8" id="KW-0418">Kinase</keyword>
<dbReference type="PANTHER" id="PTHR21299:SF2">
    <property type="entry name" value="CYTIDYLATE KINASE"/>
    <property type="match status" value="1"/>
</dbReference>
<comment type="catalytic activity">
    <reaction evidence="7 8">
        <text>CMP + ATP = CDP + ADP</text>
        <dbReference type="Rhea" id="RHEA:11600"/>
        <dbReference type="ChEBI" id="CHEBI:30616"/>
        <dbReference type="ChEBI" id="CHEBI:58069"/>
        <dbReference type="ChEBI" id="CHEBI:60377"/>
        <dbReference type="ChEBI" id="CHEBI:456216"/>
        <dbReference type="EC" id="2.7.4.25"/>
    </reaction>
</comment>
<evidence type="ECO:0000256" key="3">
    <source>
        <dbReference type="ARBA" id="ARBA00022741"/>
    </source>
</evidence>
<reference evidence="11 12" key="1">
    <citation type="submission" date="2017-10" db="EMBL/GenBank/DDBJ databases">
        <title>Sequencing the genomes of 1000 actinobacteria strains.</title>
        <authorList>
            <person name="Klenk H.-P."/>
        </authorList>
    </citation>
    <scope>NUCLEOTIDE SEQUENCE [LARGE SCALE GENOMIC DNA]</scope>
    <source>
        <strain evidence="11 12">DSM 20688</strain>
    </source>
</reference>
<dbReference type="NCBIfam" id="TIGR00017">
    <property type="entry name" value="cmk"/>
    <property type="match status" value="1"/>
</dbReference>
<evidence type="ECO:0000256" key="4">
    <source>
        <dbReference type="ARBA" id="ARBA00022777"/>
    </source>
</evidence>
<dbReference type="InterPro" id="IPR003136">
    <property type="entry name" value="Cytidylate_kin"/>
</dbReference>
<dbReference type="GO" id="GO:0006220">
    <property type="term" value="P:pyrimidine nucleotide metabolic process"/>
    <property type="evidence" value="ECO:0007669"/>
    <property type="project" value="UniProtKB-UniRule"/>
</dbReference>
<evidence type="ECO:0000259" key="10">
    <source>
        <dbReference type="Pfam" id="PF02224"/>
    </source>
</evidence>
<evidence type="ECO:0000256" key="7">
    <source>
        <dbReference type="ARBA" id="ARBA00048478"/>
    </source>
</evidence>
<protein>
    <recommendedName>
        <fullName evidence="8">Cytidylate kinase</fullName>
        <shortName evidence="8">CK</shortName>
        <ecNumber evidence="8">2.7.4.25</ecNumber>
    </recommendedName>
    <alternativeName>
        <fullName evidence="8">Cytidine monophosphate kinase</fullName>
        <shortName evidence="8">CMP kinase</shortName>
    </alternativeName>
</protein>
<dbReference type="InterPro" id="IPR011994">
    <property type="entry name" value="Cytidylate_kinase_dom"/>
</dbReference>
<dbReference type="GO" id="GO:0015949">
    <property type="term" value="P:nucleobase-containing small molecule interconversion"/>
    <property type="evidence" value="ECO:0007669"/>
    <property type="project" value="TreeGrafter"/>
</dbReference>
<keyword evidence="12" id="KW-1185">Reference proteome</keyword>
<keyword evidence="5 8" id="KW-0067">ATP-binding</keyword>
<evidence type="ECO:0000256" key="2">
    <source>
        <dbReference type="ARBA" id="ARBA00022679"/>
    </source>
</evidence>
<keyword evidence="2 8" id="KW-0808">Transferase</keyword>
<dbReference type="OrthoDB" id="9807434at2"/>
<feature type="compositionally biased region" description="Basic and acidic residues" evidence="9">
    <location>
        <begin position="191"/>
        <end position="213"/>
    </location>
</feature>
<comment type="catalytic activity">
    <reaction evidence="6 8">
        <text>dCMP + ATP = dCDP + ADP</text>
        <dbReference type="Rhea" id="RHEA:25094"/>
        <dbReference type="ChEBI" id="CHEBI:30616"/>
        <dbReference type="ChEBI" id="CHEBI:57566"/>
        <dbReference type="ChEBI" id="CHEBI:58593"/>
        <dbReference type="ChEBI" id="CHEBI:456216"/>
        <dbReference type="EC" id="2.7.4.25"/>
    </reaction>
</comment>
<dbReference type="GO" id="GO:0005524">
    <property type="term" value="F:ATP binding"/>
    <property type="evidence" value="ECO:0007669"/>
    <property type="project" value="UniProtKB-UniRule"/>
</dbReference>
<dbReference type="CDD" id="cd02020">
    <property type="entry name" value="CMPK"/>
    <property type="match status" value="1"/>
</dbReference>
<feature type="binding site" evidence="8">
    <location>
        <begin position="21"/>
        <end position="29"/>
    </location>
    <ligand>
        <name>ATP</name>
        <dbReference type="ChEBI" id="CHEBI:30616"/>
    </ligand>
</feature>
<evidence type="ECO:0000313" key="11">
    <source>
        <dbReference type="EMBL" id="PFG28766.1"/>
    </source>
</evidence>
<feature type="region of interest" description="Disordered" evidence="9">
    <location>
        <begin position="191"/>
        <end position="215"/>
    </location>
</feature>
<evidence type="ECO:0000256" key="8">
    <source>
        <dbReference type="HAMAP-Rule" id="MF_00238"/>
    </source>
</evidence>
<dbReference type="GO" id="GO:0036431">
    <property type="term" value="F:dCMP kinase activity"/>
    <property type="evidence" value="ECO:0007669"/>
    <property type="project" value="InterPro"/>
</dbReference>
<dbReference type="RefSeq" id="WP_048381772.1">
    <property type="nucleotide sequence ID" value="NZ_LDYE01000011.1"/>
</dbReference>
<dbReference type="InterPro" id="IPR027417">
    <property type="entry name" value="P-loop_NTPase"/>
</dbReference>
<proteinExistence type="inferred from homology"/>
<keyword evidence="8" id="KW-0963">Cytoplasm</keyword>
<dbReference type="Proteomes" id="UP000221653">
    <property type="component" value="Unassembled WGS sequence"/>
</dbReference>
<dbReference type="SUPFAM" id="SSF52540">
    <property type="entry name" value="P-loop containing nucleoside triphosphate hydrolases"/>
    <property type="match status" value="1"/>
</dbReference>
<gene>
    <name evidence="8" type="primary">cmk</name>
    <name evidence="11" type="ORF">ATK06_1887</name>
</gene>
<name>A0A2A9DQX5_9CORY</name>
<dbReference type="STRING" id="1724.GCA_001044175_00532"/>
<dbReference type="Gene3D" id="3.40.50.300">
    <property type="entry name" value="P-loop containing nucleotide triphosphate hydrolases"/>
    <property type="match status" value="1"/>
</dbReference>
<sequence>MESFHNVSNTPDGGLIVAVDGPSGTGKSTTCRLLAERFGARYVDTGAMYRVATLHVLNQGINPDDTAAVSAATADIPFEVSADPHSHEVLLDGEDVSADIRGPEVTAAVSAVSAVPEVRANLVALQRKLADESGRAIVEGRDIGTTVLPNAPVKVFLTAAAEVRAQRRYDQDLAAGREVDFDTVLADVNRRDAADSSRKESPLRPADDAHIVDTSDMPLESVVNTLIDLVRESAQSSPKENTHE</sequence>
<dbReference type="GO" id="GO:0005829">
    <property type="term" value="C:cytosol"/>
    <property type="evidence" value="ECO:0007669"/>
    <property type="project" value="TreeGrafter"/>
</dbReference>
<accession>A0A2A9DQX5</accession>
<evidence type="ECO:0000256" key="5">
    <source>
        <dbReference type="ARBA" id="ARBA00022840"/>
    </source>
</evidence>
<dbReference type="PANTHER" id="PTHR21299">
    <property type="entry name" value="CYTIDYLATE KINASE/PANTOATE-BETA-ALANINE LIGASE"/>
    <property type="match status" value="1"/>
</dbReference>
<dbReference type="EMBL" id="PDJF01000001">
    <property type="protein sequence ID" value="PFG28766.1"/>
    <property type="molecule type" value="Genomic_DNA"/>
</dbReference>
<evidence type="ECO:0000256" key="6">
    <source>
        <dbReference type="ARBA" id="ARBA00047615"/>
    </source>
</evidence>
<comment type="similarity">
    <text evidence="1 8">Belongs to the cytidylate kinase family. Type 1 subfamily.</text>
</comment>